<dbReference type="InterPro" id="IPR013325">
    <property type="entry name" value="RNA_pol_sigma_r2"/>
</dbReference>
<comment type="similarity">
    <text evidence="1">Belongs to the sigma-70 factor family. ECF subfamily.</text>
</comment>
<name>A0ABT2RL59_9FIRM</name>
<evidence type="ECO:0000256" key="5">
    <source>
        <dbReference type="ARBA" id="ARBA00023163"/>
    </source>
</evidence>
<comment type="caution">
    <text evidence="7">The sequence shown here is derived from an EMBL/GenBank/DDBJ whole genome shotgun (WGS) entry which is preliminary data.</text>
</comment>
<gene>
    <name evidence="7" type="ORF">OCV99_06220</name>
</gene>
<dbReference type="Proteomes" id="UP001652431">
    <property type="component" value="Unassembled WGS sequence"/>
</dbReference>
<keyword evidence="8" id="KW-1185">Reference proteome</keyword>
<dbReference type="Gene3D" id="1.10.1740.10">
    <property type="match status" value="1"/>
</dbReference>
<dbReference type="RefSeq" id="WP_158369180.1">
    <property type="nucleotide sequence ID" value="NZ_JAOQJU010000004.1"/>
</dbReference>
<dbReference type="PANTHER" id="PTHR43133:SF8">
    <property type="entry name" value="RNA POLYMERASE SIGMA FACTOR HI_1459-RELATED"/>
    <property type="match status" value="1"/>
</dbReference>
<accession>A0ABT2RL59</accession>
<dbReference type="SUPFAM" id="SSF88946">
    <property type="entry name" value="Sigma2 domain of RNA polymerase sigma factors"/>
    <property type="match status" value="1"/>
</dbReference>
<evidence type="ECO:0000256" key="3">
    <source>
        <dbReference type="ARBA" id="ARBA00023082"/>
    </source>
</evidence>
<proteinExistence type="inferred from homology"/>
<evidence type="ECO:0000259" key="6">
    <source>
        <dbReference type="Pfam" id="PF04542"/>
    </source>
</evidence>
<dbReference type="InterPro" id="IPR007627">
    <property type="entry name" value="RNA_pol_sigma70_r2"/>
</dbReference>
<sequence length="178" mass="20832">METEFNTVFELYQNIVVQAAALYTRNQHTAEDIAQEVFRRYYIYAGCGEVENVKGWLLTTARNLAYNYVRDHRKEVLLDVNTEGETLLGYGDSPEKAFFEKLWTTEVLETTDTILSALARKNEKWFDAVTLVYCMEKPQREVAESMGISYEGLQSMLYRAKNWIKENYREEFDCINKA</sequence>
<protein>
    <submittedName>
        <fullName evidence="7">Sigma-70 family RNA polymerase sigma factor</fullName>
    </submittedName>
</protein>
<dbReference type="InterPro" id="IPR036388">
    <property type="entry name" value="WH-like_DNA-bd_sf"/>
</dbReference>
<keyword evidence="2" id="KW-0805">Transcription regulation</keyword>
<evidence type="ECO:0000313" key="8">
    <source>
        <dbReference type="Proteomes" id="UP001652431"/>
    </source>
</evidence>
<dbReference type="Pfam" id="PF04542">
    <property type="entry name" value="Sigma70_r2"/>
    <property type="match status" value="1"/>
</dbReference>
<dbReference type="InterPro" id="IPR014284">
    <property type="entry name" value="RNA_pol_sigma-70_dom"/>
</dbReference>
<organism evidence="7 8">
    <name type="scientific">Dorea acetigenes</name>
    <dbReference type="NCBI Taxonomy" id="2981787"/>
    <lineage>
        <taxon>Bacteria</taxon>
        <taxon>Bacillati</taxon>
        <taxon>Bacillota</taxon>
        <taxon>Clostridia</taxon>
        <taxon>Lachnospirales</taxon>
        <taxon>Lachnospiraceae</taxon>
        <taxon>Dorea</taxon>
    </lineage>
</organism>
<dbReference type="EMBL" id="JAOQJU010000004">
    <property type="protein sequence ID" value="MCU6686154.1"/>
    <property type="molecule type" value="Genomic_DNA"/>
</dbReference>
<evidence type="ECO:0000256" key="1">
    <source>
        <dbReference type="ARBA" id="ARBA00010641"/>
    </source>
</evidence>
<evidence type="ECO:0000256" key="2">
    <source>
        <dbReference type="ARBA" id="ARBA00023015"/>
    </source>
</evidence>
<keyword evidence="4" id="KW-0238">DNA-binding</keyword>
<evidence type="ECO:0000256" key="4">
    <source>
        <dbReference type="ARBA" id="ARBA00023125"/>
    </source>
</evidence>
<evidence type="ECO:0000313" key="7">
    <source>
        <dbReference type="EMBL" id="MCU6686154.1"/>
    </source>
</evidence>
<dbReference type="PANTHER" id="PTHR43133">
    <property type="entry name" value="RNA POLYMERASE ECF-TYPE SIGMA FACTO"/>
    <property type="match status" value="1"/>
</dbReference>
<keyword evidence="5" id="KW-0804">Transcription</keyword>
<feature type="domain" description="RNA polymerase sigma-70 region 2" evidence="6">
    <location>
        <begin position="9"/>
        <end position="74"/>
    </location>
</feature>
<dbReference type="Gene3D" id="1.10.10.10">
    <property type="entry name" value="Winged helix-like DNA-binding domain superfamily/Winged helix DNA-binding domain"/>
    <property type="match status" value="1"/>
</dbReference>
<dbReference type="NCBIfam" id="TIGR02937">
    <property type="entry name" value="sigma70-ECF"/>
    <property type="match status" value="1"/>
</dbReference>
<dbReference type="InterPro" id="IPR013324">
    <property type="entry name" value="RNA_pol_sigma_r3/r4-like"/>
</dbReference>
<reference evidence="7 8" key="1">
    <citation type="journal article" date="2021" name="ISME Commun">
        <title>Automated analysis of genomic sequences facilitates high-throughput and comprehensive description of bacteria.</title>
        <authorList>
            <person name="Hitch T.C.A."/>
        </authorList>
    </citation>
    <scope>NUCLEOTIDE SEQUENCE [LARGE SCALE GENOMIC DNA]</scope>
    <source>
        <strain evidence="7 8">Sanger_03</strain>
    </source>
</reference>
<dbReference type="SUPFAM" id="SSF88659">
    <property type="entry name" value="Sigma3 and sigma4 domains of RNA polymerase sigma factors"/>
    <property type="match status" value="1"/>
</dbReference>
<dbReference type="InterPro" id="IPR039425">
    <property type="entry name" value="RNA_pol_sigma-70-like"/>
</dbReference>
<keyword evidence="3" id="KW-0731">Sigma factor</keyword>